<proteinExistence type="predicted"/>
<organism evidence="6 7">
    <name type="scientific">Pseudomonas moorei</name>
    <dbReference type="NCBI Taxonomy" id="395599"/>
    <lineage>
        <taxon>Bacteria</taxon>
        <taxon>Pseudomonadati</taxon>
        <taxon>Pseudomonadota</taxon>
        <taxon>Gammaproteobacteria</taxon>
        <taxon>Pseudomonadales</taxon>
        <taxon>Pseudomonadaceae</taxon>
        <taxon>Pseudomonas</taxon>
    </lineage>
</organism>
<dbReference type="GO" id="GO:0006355">
    <property type="term" value="P:regulation of DNA-templated transcription"/>
    <property type="evidence" value="ECO:0007669"/>
    <property type="project" value="InterPro"/>
</dbReference>
<keyword evidence="2" id="KW-0802">TPR repeat</keyword>
<dbReference type="InterPro" id="IPR001867">
    <property type="entry name" value="OmpR/PhoB-type_DNA-bd"/>
</dbReference>
<evidence type="ECO:0000256" key="2">
    <source>
        <dbReference type="PROSITE-ProRule" id="PRU00339"/>
    </source>
</evidence>
<keyword evidence="7" id="KW-1185">Reference proteome</keyword>
<evidence type="ECO:0000259" key="5">
    <source>
        <dbReference type="PROSITE" id="PS51755"/>
    </source>
</evidence>
<dbReference type="EMBL" id="FNKJ01000003">
    <property type="protein sequence ID" value="SDR08692.1"/>
    <property type="molecule type" value="Genomic_DNA"/>
</dbReference>
<dbReference type="Gene3D" id="1.25.40.10">
    <property type="entry name" value="Tetratricopeptide repeat domain"/>
    <property type="match status" value="1"/>
</dbReference>
<evidence type="ECO:0000256" key="4">
    <source>
        <dbReference type="SAM" id="MobiDB-lite"/>
    </source>
</evidence>
<dbReference type="GO" id="GO:0003677">
    <property type="term" value="F:DNA binding"/>
    <property type="evidence" value="ECO:0007669"/>
    <property type="project" value="UniProtKB-UniRule"/>
</dbReference>
<evidence type="ECO:0000313" key="6">
    <source>
        <dbReference type="EMBL" id="SDR08692.1"/>
    </source>
</evidence>
<dbReference type="AlphaFoldDB" id="A0A1H1G603"/>
<evidence type="ECO:0000256" key="1">
    <source>
        <dbReference type="ARBA" id="ARBA00023125"/>
    </source>
</evidence>
<dbReference type="InterPro" id="IPR036388">
    <property type="entry name" value="WH-like_DNA-bd_sf"/>
</dbReference>
<dbReference type="InterPro" id="IPR016032">
    <property type="entry name" value="Sig_transdc_resp-reg_C-effctor"/>
</dbReference>
<keyword evidence="1 3" id="KW-0238">DNA-binding</keyword>
<feature type="repeat" description="TPR" evidence="2">
    <location>
        <begin position="406"/>
        <end position="439"/>
    </location>
</feature>
<dbReference type="Gene3D" id="3.40.50.10610">
    <property type="entry name" value="ABC-type transport auxiliary lipoprotein component"/>
    <property type="match status" value="1"/>
</dbReference>
<reference evidence="7" key="1">
    <citation type="submission" date="2016-10" db="EMBL/GenBank/DDBJ databases">
        <authorList>
            <person name="Varghese N."/>
            <person name="Submissions S."/>
        </authorList>
    </citation>
    <scope>NUCLEOTIDE SEQUENCE [LARGE SCALE GENOMIC DNA]</scope>
    <source>
        <strain evidence="7">BS3775</strain>
    </source>
</reference>
<feature type="region of interest" description="Disordered" evidence="4">
    <location>
        <begin position="115"/>
        <end position="140"/>
    </location>
</feature>
<dbReference type="Pfam" id="PF00486">
    <property type="entry name" value="Trans_reg_C"/>
    <property type="match status" value="1"/>
</dbReference>
<name>A0A1H1G603_9PSED</name>
<dbReference type="SUPFAM" id="SSF48452">
    <property type="entry name" value="TPR-like"/>
    <property type="match status" value="1"/>
</dbReference>
<dbReference type="PROSITE" id="PS51755">
    <property type="entry name" value="OMPR_PHOB"/>
    <property type="match status" value="1"/>
</dbReference>
<evidence type="ECO:0000256" key="3">
    <source>
        <dbReference type="PROSITE-ProRule" id="PRU01091"/>
    </source>
</evidence>
<protein>
    <submittedName>
        <fullName evidence="6">TolB amino-terminal domain-containing protein</fullName>
    </submittedName>
</protein>
<dbReference type="PROSITE" id="PS50005">
    <property type="entry name" value="TPR"/>
    <property type="match status" value="1"/>
</dbReference>
<dbReference type="InterPro" id="IPR019734">
    <property type="entry name" value="TPR_rpt"/>
</dbReference>
<dbReference type="SUPFAM" id="SSF46894">
    <property type="entry name" value="C-terminal effector domain of the bipartite response regulators"/>
    <property type="match status" value="1"/>
</dbReference>
<evidence type="ECO:0000313" key="7">
    <source>
        <dbReference type="Proteomes" id="UP000199570"/>
    </source>
</evidence>
<dbReference type="Proteomes" id="UP000199570">
    <property type="component" value="Unassembled WGS sequence"/>
</dbReference>
<accession>A0A1H1G603</accession>
<dbReference type="SMART" id="SM00862">
    <property type="entry name" value="Trans_reg_C"/>
    <property type="match status" value="1"/>
</dbReference>
<feature type="DNA-binding region" description="OmpR/PhoB-type" evidence="3">
    <location>
        <begin position="10"/>
        <end position="108"/>
    </location>
</feature>
<sequence length="541" mass="60093">MRALRQGIPTLPFVFEDYLLDEERRELTLRGQVVTVGPQVFDLLLLFVNNPDRVLSKDDLLKAVWNGRIVSESTITSHINAVRKAIDDTGEEQRLLRTVARKGYRFVGQIRVGGNGEARQSDRPAIDEYSPTTPKEMPSSLVLPDKPSITVLPFQNLSGDPEQEYFADGIVEDLIAALSRIRWLFVIARNSSFTYKGQTVDAKGISQALGVRYLLEGSVRKCGNRVRITGQLIDATSGTHIWAERFEGALNDLFELQDQITQSVVGAIAPQLERAEIERAKRKPTESLDAYDYYLRAMAKLHNGTREALDEALPLFYKAIELDGEFASAYGMAAWCHFWRKINGWMTDQAQEIAEGVRLARLAVTLGRDDAVALTRGGHALSHLTGDVDGGIALLDRARLLNPNLAPAWFLGGILRALRGETDAAIEHLTHAVRLSPLDPEMFRMQVGMALAHFFAGRLDLATDWAEKGLGNLPSFLPPVALLAASHALSGRMDKARLAMQRLRELDPALRLCNLKGWLPIQRPEDFARFADGLRLAGLPE</sequence>
<feature type="domain" description="OmpR/PhoB-type" evidence="5">
    <location>
        <begin position="10"/>
        <end position="108"/>
    </location>
</feature>
<dbReference type="GO" id="GO:0000160">
    <property type="term" value="P:phosphorelay signal transduction system"/>
    <property type="evidence" value="ECO:0007669"/>
    <property type="project" value="InterPro"/>
</dbReference>
<gene>
    <name evidence="6" type="ORF">SAMN04490195_3120</name>
</gene>
<dbReference type="Gene3D" id="1.10.10.10">
    <property type="entry name" value="Winged helix-like DNA-binding domain superfamily/Winged helix DNA-binding domain"/>
    <property type="match status" value="1"/>
</dbReference>
<dbReference type="InterPro" id="IPR011990">
    <property type="entry name" value="TPR-like_helical_dom_sf"/>
</dbReference>
<dbReference type="CDD" id="cd00383">
    <property type="entry name" value="trans_reg_C"/>
    <property type="match status" value="1"/>
</dbReference>